<protein>
    <submittedName>
        <fullName evidence="1">Uncharacterized protein</fullName>
    </submittedName>
</protein>
<reference evidence="1" key="1">
    <citation type="submission" date="2022-02" db="EMBL/GenBank/DDBJ databases">
        <title>Plant Genome Project.</title>
        <authorList>
            <person name="Zhang R.-G."/>
        </authorList>
    </citation>
    <scope>NUCLEOTIDE SEQUENCE</scope>
    <source>
        <strain evidence="1">AT1</strain>
    </source>
</reference>
<keyword evidence="2" id="KW-1185">Reference proteome</keyword>
<gene>
    <name evidence="1" type="ORF">RHMOL_Rhmol05G0285700</name>
</gene>
<dbReference type="EMBL" id="CM046392">
    <property type="protein sequence ID" value="KAI8556827.1"/>
    <property type="molecule type" value="Genomic_DNA"/>
</dbReference>
<accession>A0ACC0NWB4</accession>
<sequence>MEQENKIEEEPLLTGKSEEKGSLERLSTYQYLGRSGSVIPTTSLAGTEVSGDEIRSAAATATSSDRYYPPSLHAPLISSPEPDPNEQNIVYQGGYGGDYGGTDEFQRQILDEVEIRELLIDHVGHRCCWGSRPARTWKIQAVEDCNVYVGTLETFIEERETVTEIEPFLGGNVDGKDKGPELAIWELDLRSEFPVLFTPHKESRSKIPHSEAIEKCSGCTGRGNIVCSTCNADQEPGFYKENQMLQCPACYGRGLRAHKDGSDSICVKCDGKGKIPCATCGSRGLIKCQTCKGSGSLLKRNIAIVRWKTVATRKVSATSGAASVPDDVFHRAKGVQLCNTQAYQCTPAFFADSFFLNKFSSEVLAERAPVPPTARVICERHTISVVPVTRVTMVDRKRPFSFYIIGFSREVYLKEYYPARKTVATRKASATSGAALVPDDVFHRAKGVQLCNTQAYQCTPAFFADSFFLNKFSSEVLAERAPVPPTARVICERHTISVVSVTRVTVVDRTGSGTNGCILVHTNGGLNQMRIGICDMVAIAKIMNAKLVLPSLDHESFWRDPSDFKDIFDWKHFVEVLKEDIDIVESLPLSHDAIKPLRITPVSWSQASYYSGEMLQLLKQHKVIKFTHTNSRLANNGLVTTLQRLRCRASYDALRYTSEIEELGHKLVDRLRNENELHVALHLSHNLSASEAEELRTMRYNVTHWKEKEIDSKERRFQGRCPMIPREAALLLKAMGYPSSTTIYIVAGETYGSNSMDAFRSEYPNIFSHSTLATKEELEPFKQFQNRLAALDYIVALESDVFLYTYDGNMAKAVQGHRRFEGFRKTINPNRQLFVRLIDQLDDGTVSWEELSSEVKRWHSDRLGAPYLRMPGESPRLEENFYANPFPGCVCNRSQDEISDARLHWIDQV</sequence>
<evidence type="ECO:0000313" key="1">
    <source>
        <dbReference type="EMBL" id="KAI8556827.1"/>
    </source>
</evidence>
<dbReference type="Proteomes" id="UP001062846">
    <property type="component" value="Chromosome 5"/>
</dbReference>
<name>A0ACC0NWB4_RHOML</name>
<organism evidence="1 2">
    <name type="scientific">Rhododendron molle</name>
    <name type="common">Chinese azalea</name>
    <name type="synonym">Azalea mollis</name>
    <dbReference type="NCBI Taxonomy" id="49168"/>
    <lineage>
        <taxon>Eukaryota</taxon>
        <taxon>Viridiplantae</taxon>
        <taxon>Streptophyta</taxon>
        <taxon>Embryophyta</taxon>
        <taxon>Tracheophyta</taxon>
        <taxon>Spermatophyta</taxon>
        <taxon>Magnoliopsida</taxon>
        <taxon>eudicotyledons</taxon>
        <taxon>Gunneridae</taxon>
        <taxon>Pentapetalae</taxon>
        <taxon>asterids</taxon>
        <taxon>Ericales</taxon>
        <taxon>Ericaceae</taxon>
        <taxon>Ericoideae</taxon>
        <taxon>Rhodoreae</taxon>
        <taxon>Rhododendron</taxon>
    </lineage>
</organism>
<comment type="caution">
    <text evidence="1">The sequence shown here is derived from an EMBL/GenBank/DDBJ whole genome shotgun (WGS) entry which is preliminary data.</text>
</comment>
<proteinExistence type="predicted"/>
<evidence type="ECO:0000313" key="2">
    <source>
        <dbReference type="Proteomes" id="UP001062846"/>
    </source>
</evidence>